<evidence type="ECO:0000256" key="2">
    <source>
        <dbReference type="ARBA" id="ARBA00022801"/>
    </source>
</evidence>
<organism evidence="6 7">
    <name type="scientific">Aureibaculum algae</name>
    <dbReference type="NCBI Taxonomy" id="2584122"/>
    <lineage>
        <taxon>Bacteria</taxon>
        <taxon>Pseudomonadati</taxon>
        <taxon>Bacteroidota</taxon>
        <taxon>Flavobacteriia</taxon>
        <taxon>Flavobacteriales</taxon>
        <taxon>Flavobacteriaceae</taxon>
        <taxon>Aureibaculum</taxon>
    </lineage>
</organism>
<dbReference type="InterPro" id="IPR017853">
    <property type="entry name" value="GH"/>
</dbReference>
<evidence type="ECO:0000313" key="7">
    <source>
        <dbReference type="Proteomes" id="UP000306229"/>
    </source>
</evidence>
<dbReference type="InterPro" id="IPR000805">
    <property type="entry name" value="Glyco_hydro_26"/>
</dbReference>
<gene>
    <name evidence="6" type="ORF">FF125_04020</name>
</gene>
<dbReference type="KEGG" id="fbe:FF125_04020"/>
<evidence type="ECO:0000256" key="1">
    <source>
        <dbReference type="ARBA" id="ARBA00007754"/>
    </source>
</evidence>
<dbReference type="EMBL" id="CP040749">
    <property type="protein sequence ID" value="QCX37639.1"/>
    <property type="molecule type" value="Genomic_DNA"/>
</dbReference>
<dbReference type="InterPro" id="IPR022790">
    <property type="entry name" value="GH26_dom"/>
</dbReference>
<keyword evidence="7" id="KW-1185">Reference proteome</keyword>
<sequence length="331" mass="38761">MKYYYLLIALVFSVVCNSQIEPVNKEASKEAKDLLTYIGNLNGQILSGQHCYSHETNRFYDSVKNMTGKYPAIWGADFYWSNGEVDPGYKLVNEVIKKHNEGAIITLMWHVGKPSDDAPYGWKESVQSEISNKDWKDLVTPGTLVHKRWLHQVDQLAIHLKEIQKNKIPVLFRPYHEMNGVWFWWGDKKGEEGFVKLWKMLFQRLTDYHSINNLIWVWNANAPRDIPKDEAFEYKDFYPGHQFVDVLATDVYHYDYEQKDYEQLLELADGKPIALGEVGQLPNVIILKAQPKWSWFMVWSGWLKTANTDEGVKDIYNYSNTITRDELKNEH</sequence>
<dbReference type="PROSITE" id="PS51764">
    <property type="entry name" value="GH26"/>
    <property type="match status" value="1"/>
</dbReference>
<feature type="active site" description="Nucleophile" evidence="4">
    <location>
        <position position="277"/>
    </location>
</feature>
<comment type="similarity">
    <text evidence="1 4">Belongs to the glycosyl hydrolase 26 family.</text>
</comment>
<evidence type="ECO:0000256" key="4">
    <source>
        <dbReference type="PROSITE-ProRule" id="PRU01100"/>
    </source>
</evidence>
<evidence type="ECO:0000313" key="6">
    <source>
        <dbReference type="EMBL" id="QCX37639.1"/>
    </source>
</evidence>
<dbReference type="Pfam" id="PF02156">
    <property type="entry name" value="Glyco_hydro_26"/>
    <property type="match status" value="1"/>
</dbReference>
<dbReference type="PANTHER" id="PTHR40079">
    <property type="entry name" value="MANNAN ENDO-1,4-BETA-MANNOSIDASE E-RELATED"/>
    <property type="match status" value="1"/>
</dbReference>
<dbReference type="AlphaFoldDB" id="A0A5B7TLN7"/>
<dbReference type="RefSeq" id="WP_138948569.1">
    <property type="nucleotide sequence ID" value="NZ_CP040749.1"/>
</dbReference>
<feature type="active site" description="Proton donor" evidence="4">
    <location>
        <position position="177"/>
    </location>
</feature>
<dbReference type="SUPFAM" id="SSF51445">
    <property type="entry name" value="(Trans)glycosidases"/>
    <property type="match status" value="1"/>
</dbReference>
<dbReference type="GO" id="GO:0006080">
    <property type="term" value="P:substituted mannan metabolic process"/>
    <property type="evidence" value="ECO:0007669"/>
    <property type="project" value="InterPro"/>
</dbReference>
<evidence type="ECO:0000256" key="3">
    <source>
        <dbReference type="ARBA" id="ARBA00023295"/>
    </source>
</evidence>
<dbReference type="Gene3D" id="3.20.20.80">
    <property type="entry name" value="Glycosidases"/>
    <property type="match status" value="1"/>
</dbReference>
<dbReference type="PANTHER" id="PTHR40079:SF4">
    <property type="entry name" value="GH26 DOMAIN-CONTAINING PROTEIN-RELATED"/>
    <property type="match status" value="1"/>
</dbReference>
<dbReference type="Proteomes" id="UP000306229">
    <property type="component" value="Chromosome"/>
</dbReference>
<dbReference type="GO" id="GO:0016985">
    <property type="term" value="F:mannan endo-1,4-beta-mannosidase activity"/>
    <property type="evidence" value="ECO:0007669"/>
    <property type="project" value="InterPro"/>
</dbReference>
<dbReference type="PRINTS" id="PR00739">
    <property type="entry name" value="GLHYDRLASE26"/>
</dbReference>
<protein>
    <submittedName>
        <fullName evidence="6">Glycosyl hydrolase family 26</fullName>
    </submittedName>
</protein>
<name>A0A5B7TLN7_9FLAO</name>
<accession>A0A5B7TLN7</accession>
<keyword evidence="3 4" id="KW-0326">Glycosidase</keyword>
<keyword evidence="2 4" id="KW-0378">Hydrolase</keyword>
<dbReference type="OrthoDB" id="9816550at2"/>
<reference evidence="6 7" key="1">
    <citation type="submission" date="2019-05" db="EMBL/GenBank/DDBJ databases">
        <title>Algicella ahnfeltiae gen. nov., sp. nov., a novel marine bacterium of the family Flavobacteriaceae isolated from a red alga.</title>
        <authorList>
            <person name="Nedashkovskaya O.I."/>
            <person name="Kukhlevskiy A.D."/>
            <person name="Kim S.-G."/>
            <person name="Zhukova N.V."/>
            <person name="Mikhailov V.V."/>
        </authorList>
    </citation>
    <scope>NUCLEOTIDE SEQUENCE [LARGE SCALE GENOMIC DNA]</scope>
    <source>
        <strain evidence="6 7">10Alg115</strain>
    </source>
</reference>
<proteinExistence type="inferred from homology"/>
<evidence type="ECO:0000259" key="5">
    <source>
        <dbReference type="PROSITE" id="PS51764"/>
    </source>
</evidence>
<feature type="domain" description="GH26" evidence="5">
    <location>
        <begin position="29"/>
        <end position="325"/>
    </location>
</feature>